<dbReference type="SMART" id="SM00347">
    <property type="entry name" value="HTH_MARR"/>
    <property type="match status" value="1"/>
</dbReference>
<dbReference type="Gene3D" id="1.10.10.10">
    <property type="entry name" value="Winged helix-like DNA-binding domain superfamily/Winged helix DNA-binding domain"/>
    <property type="match status" value="1"/>
</dbReference>
<protein>
    <submittedName>
        <fullName evidence="5">MarR family transcriptional regulator</fullName>
    </submittedName>
</protein>
<dbReference type="InterPro" id="IPR036390">
    <property type="entry name" value="WH_DNA-bd_sf"/>
</dbReference>
<dbReference type="InterPro" id="IPR000835">
    <property type="entry name" value="HTH_MarR-typ"/>
</dbReference>
<keyword evidence="3" id="KW-0804">Transcription</keyword>
<name>A0A941I578_9BURK</name>
<accession>A0A941I578</accession>
<sequence length="178" mass="19994">MSDTEKSNLPDDAVDRILDQWHCERPDLDVSAMGVLGRLARTGALVQKQLTIVFADYELSHWEFDVLATLRRSGQPYRLSPTALFSSLMLSSGTMTRQLQQLENRGLIERVPNPADARSMLVQLSTSGFSMIEKVVAAHVENQHRILQGLDADACRQLDSGLRQLLLLLESRFPLHQP</sequence>
<reference evidence="5" key="1">
    <citation type="submission" date="2021-04" db="EMBL/GenBank/DDBJ databases">
        <title>novel species isolated from subtropical streams in China.</title>
        <authorList>
            <person name="Lu H."/>
        </authorList>
    </citation>
    <scope>NUCLEOTIDE SEQUENCE</scope>
    <source>
        <strain evidence="5">LFS511W</strain>
    </source>
</reference>
<evidence type="ECO:0000313" key="5">
    <source>
        <dbReference type="EMBL" id="MBR7781301.1"/>
    </source>
</evidence>
<dbReference type="PRINTS" id="PR00598">
    <property type="entry name" value="HTHMARR"/>
</dbReference>
<evidence type="ECO:0000256" key="3">
    <source>
        <dbReference type="ARBA" id="ARBA00023163"/>
    </source>
</evidence>
<evidence type="ECO:0000256" key="2">
    <source>
        <dbReference type="ARBA" id="ARBA00023125"/>
    </source>
</evidence>
<evidence type="ECO:0000259" key="4">
    <source>
        <dbReference type="PROSITE" id="PS50995"/>
    </source>
</evidence>
<dbReference type="GO" id="GO:0003677">
    <property type="term" value="F:DNA binding"/>
    <property type="evidence" value="ECO:0007669"/>
    <property type="project" value="UniProtKB-KW"/>
</dbReference>
<dbReference type="PANTHER" id="PTHR42756">
    <property type="entry name" value="TRANSCRIPTIONAL REGULATOR, MARR"/>
    <property type="match status" value="1"/>
</dbReference>
<dbReference type="PANTHER" id="PTHR42756:SF1">
    <property type="entry name" value="TRANSCRIPTIONAL REPRESSOR OF EMRAB OPERON"/>
    <property type="match status" value="1"/>
</dbReference>
<dbReference type="AlphaFoldDB" id="A0A941I578"/>
<dbReference type="Pfam" id="PF01047">
    <property type="entry name" value="MarR"/>
    <property type="match status" value="1"/>
</dbReference>
<dbReference type="PROSITE" id="PS50995">
    <property type="entry name" value="HTH_MARR_2"/>
    <property type="match status" value="1"/>
</dbReference>
<keyword evidence="1" id="KW-0805">Transcription regulation</keyword>
<organism evidence="5 6">
    <name type="scientific">Undibacterium luofuense</name>
    <dbReference type="NCBI Taxonomy" id="2828733"/>
    <lineage>
        <taxon>Bacteria</taxon>
        <taxon>Pseudomonadati</taxon>
        <taxon>Pseudomonadota</taxon>
        <taxon>Betaproteobacteria</taxon>
        <taxon>Burkholderiales</taxon>
        <taxon>Oxalobacteraceae</taxon>
        <taxon>Undibacterium</taxon>
    </lineage>
</organism>
<gene>
    <name evidence="5" type="ORF">KDM89_04020</name>
</gene>
<proteinExistence type="predicted"/>
<evidence type="ECO:0000256" key="1">
    <source>
        <dbReference type="ARBA" id="ARBA00023015"/>
    </source>
</evidence>
<feature type="domain" description="HTH marR-type" evidence="4">
    <location>
        <begin position="29"/>
        <end position="171"/>
    </location>
</feature>
<dbReference type="Proteomes" id="UP000680067">
    <property type="component" value="Unassembled WGS sequence"/>
</dbReference>
<keyword evidence="6" id="KW-1185">Reference proteome</keyword>
<comment type="caution">
    <text evidence="5">The sequence shown here is derived from an EMBL/GenBank/DDBJ whole genome shotgun (WGS) entry which is preliminary data.</text>
</comment>
<dbReference type="EMBL" id="JAGSPN010000002">
    <property type="protein sequence ID" value="MBR7781301.1"/>
    <property type="molecule type" value="Genomic_DNA"/>
</dbReference>
<dbReference type="RefSeq" id="WP_212686669.1">
    <property type="nucleotide sequence ID" value="NZ_JAGSPN010000002.1"/>
</dbReference>
<dbReference type="GO" id="GO:0003700">
    <property type="term" value="F:DNA-binding transcription factor activity"/>
    <property type="evidence" value="ECO:0007669"/>
    <property type="project" value="InterPro"/>
</dbReference>
<keyword evidence="2" id="KW-0238">DNA-binding</keyword>
<dbReference type="InterPro" id="IPR036388">
    <property type="entry name" value="WH-like_DNA-bd_sf"/>
</dbReference>
<dbReference type="SUPFAM" id="SSF46785">
    <property type="entry name" value="Winged helix' DNA-binding domain"/>
    <property type="match status" value="1"/>
</dbReference>
<evidence type="ECO:0000313" key="6">
    <source>
        <dbReference type="Proteomes" id="UP000680067"/>
    </source>
</evidence>